<evidence type="ECO:0000313" key="10">
    <source>
        <dbReference type="EMBL" id="KNC55155.1"/>
    </source>
</evidence>
<feature type="region of interest" description="Disordered" evidence="9">
    <location>
        <begin position="1"/>
        <end position="50"/>
    </location>
</feature>
<keyword evidence="7" id="KW-0333">Golgi apparatus</keyword>
<evidence type="ECO:0000256" key="2">
    <source>
        <dbReference type="ARBA" id="ARBA00009559"/>
    </source>
</evidence>
<accession>A0A0L0DSA9</accession>
<keyword evidence="4" id="KW-0378">Hydrolase</keyword>
<dbReference type="GO" id="GO:0004559">
    <property type="term" value="F:alpha-mannosidase activity"/>
    <property type="evidence" value="ECO:0007669"/>
    <property type="project" value="TreeGrafter"/>
</dbReference>
<dbReference type="InterPro" id="IPR026071">
    <property type="entry name" value="Glyco_Hydrolase_99"/>
</dbReference>
<keyword evidence="8" id="KW-0472">Membrane</keyword>
<keyword evidence="5" id="KW-0735">Signal-anchor</keyword>
<comment type="similarity">
    <text evidence="2">Belongs to the glycosyl hydrolase 99 family.</text>
</comment>
<name>A0A0L0DSA9_THETB</name>
<sequence length="425" mass="45951">MLSLHTPDDVAPVPTTPPRHAVPVEASANVPADTDGIITPTPSARPPPVKPDKMTIGDDADVAHGGETASTNVHIFYYPWYAEPETDGKWEHWNHEYLPHWTDATNARFPEIGSRHAPPHDIGASFYPLLGPTIAQHFAWLLDAGVGVVVVSWHGTSGADGEGVGSHPRLPLIFDVAEATGMAIALHLEPYKGRSADSLAADLAYIAATWGDSPALFRDPASGLPMHYVYDSYLLPAADWARLLTPAGDLSVRKTPADAIFLSLYLDRSSEPFVTTAGFDGIYTYFASNGFTDGSRSSAWPRLAAWAASHSLLFVPSIGPGYDDVQVRPWNAANTKARSAGAYYSAYFDDANAISPHLAYLSITSFNEWHEGTHIEPSVAQRRSPDDPSSAYATFTNADGDDDPFMYLALTADFVHKWLAALAAY</sequence>
<gene>
    <name evidence="10" type="ORF">AMSG_10764</name>
</gene>
<dbReference type="CDD" id="cd11574">
    <property type="entry name" value="GH99"/>
    <property type="match status" value="1"/>
</dbReference>
<dbReference type="OMA" id="GFLDYNP"/>
<evidence type="ECO:0000313" key="11">
    <source>
        <dbReference type="Proteomes" id="UP000054408"/>
    </source>
</evidence>
<evidence type="ECO:0000256" key="5">
    <source>
        <dbReference type="ARBA" id="ARBA00022968"/>
    </source>
</evidence>
<evidence type="ECO:0000256" key="3">
    <source>
        <dbReference type="ARBA" id="ARBA00022692"/>
    </source>
</evidence>
<dbReference type="Pfam" id="PF16317">
    <property type="entry name" value="Glyco_hydro_99"/>
    <property type="match status" value="1"/>
</dbReference>
<evidence type="ECO:0000256" key="4">
    <source>
        <dbReference type="ARBA" id="ARBA00022801"/>
    </source>
</evidence>
<proteinExistence type="inferred from homology"/>
<keyword evidence="3" id="KW-0812">Transmembrane</keyword>
<evidence type="ECO:0000256" key="1">
    <source>
        <dbReference type="ARBA" id="ARBA00004323"/>
    </source>
</evidence>
<protein>
    <submittedName>
        <fullName evidence="10">Glycoprotein endo-alpha-1,2-mannosidase</fullName>
    </submittedName>
</protein>
<evidence type="ECO:0000256" key="7">
    <source>
        <dbReference type="ARBA" id="ARBA00023034"/>
    </source>
</evidence>
<dbReference type="STRING" id="461836.A0A0L0DSA9"/>
<evidence type="ECO:0000256" key="8">
    <source>
        <dbReference type="ARBA" id="ARBA00023136"/>
    </source>
</evidence>
<dbReference type="AlphaFoldDB" id="A0A0L0DSA9"/>
<dbReference type="GeneID" id="25568910"/>
<dbReference type="RefSeq" id="XP_013753210.1">
    <property type="nucleotide sequence ID" value="XM_013897756.1"/>
</dbReference>
<comment type="subcellular location">
    <subcellularLocation>
        <location evidence="1">Golgi apparatus membrane</location>
        <topology evidence="1">Single-pass type II membrane protein</topology>
    </subcellularLocation>
</comment>
<dbReference type="EMBL" id="GL349496">
    <property type="protein sequence ID" value="KNC55155.1"/>
    <property type="molecule type" value="Genomic_DNA"/>
</dbReference>
<dbReference type="Proteomes" id="UP000054408">
    <property type="component" value="Unassembled WGS sequence"/>
</dbReference>
<dbReference type="OrthoDB" id="406152at2759"/>
<dbReference type="Gene3D" id="3.20.20.80">
    <property type="entry name" value="Glycosidases"/>
    <property type="match status" value="1"/>
</dbReference>
<organism evidence="10 11">
    <name type="scientific">Thecamonas trahens ATCC 50062</name>
    <dbReference type="NCBI Taxonomy" id="461836"/>
    <lineage>
        <taxon>Eukaryota</taxon>
        <taxon>Apusozoa</taxon>
        <taxon>Apusomonadida</taxon>
        <taxon>Apusomonadidae</taxon>
        <taxon>Thecamonas</taxon>
    </lineage>
</organism>
<keyword evidence="6" id="KW-1133">Transmembrane helix</keyword>
<evidence type="ECO:0000256" key="9">
    <source>
        <dbReference type="SAM" id="MobiDB-lite"/>
    </source>
</evidence>
<dbReference type="GO" id="GO:0000139">
    <property type="term" value="C:Golgi membrane"/>
    <property type="evidence" value="ECO:0007669"/>
    <property type="project" value="UniProtKB-SubCell"/>
</dbReference>
<dbReference type="eggNOG" id="ENOG502QPJV">
    <property type="taxonomic scope" value="Eukaryota"/>
</dbReference>
<dbReference type="PANTHER" id="PTHR13572:SF4">
    <property type="entry name" value="RE57134P"/>
    <property type="match status" value="1"/>
</dbReference>
<dbReference type="PANTHER" id="PTHR13572">
    <property type="entry name" value="ENDO-ALPHA-1,2-MANNOSIDASE"/>
    <property type="match status" value="1"/>
</dbReference>
<reference evidence="10 11" key="1">
    <citation type="submission" date="2010-05" db="EMBL/GenBank/DDBJ databases">
        <title>The Genome Sequence of Thecamonas trahens ATCC 50062.</title>
        <authorList>
            <consortium name="The Broad Institute Genome Sequencing Platform"/>
            <person name="Russ C."/>
            <person name="Cuomo C."/>
            <person name="Shea T."/>
            <person name="Young S.K."/>
            <person name="Zeng Q."/>
            <person name="Koehrsen M."/>
            <person name="Haas B."/>
            <person name="Borodovsky M."/>
            <person name="Guigo R."/>
            <person name="Alvarado L."/>
            <person name="Berlin A."/>
            <person name="Bochicchio J."/>
            <person name="Borenstein D."/>
            <person name="Chapman S."/>
            <person name="Chen Z."/>
            <person name="Freedman E."/>
            <person name="Gellesch M."/>
            <person name="Goldberg J."/>
            <person name="Griggs A."/>
            <person name="Gujja S."/>
            <person name="Heilman E."/>
            <person name="Heiman D."/>
            <person name="Hepburn T."/>
            <person name="Howarth C."/>
            <person name="Jen D."/>
            <person name="Larson L."/>
            <person name="Mehta T."/>
            <person name="Park D."/>
            <person name="Pearson M."/>
            <person name="Roberts A."/>
            <person name="Saif S."/>
            <person name="Shenoy N."/>
            <person name="Sisk P."/>
            <person name="Stolte C."/>
            <person name="Sykes S."/>
            <person name="Thomson T."/>
            <person name="Walk T."/>
            <person name="White J."/>
            <person name="Yandava C."/>
            <person name="Burger G."/>
            <person name="Gray M.W."/>
            <person name="Holland P.W.H."/>
            <person name="King N."/>
            <person name="Lang F.B.F."/>
            <person name="Roger A.J."/>
            <person name="Ruiz-Trillo I."/>
            <person name="Lander E."/>
            <person name="Nusbaum C."/>
        </authorList>
    </citation>
    <scope>NUCLEOTIDE SEQUENCE [LARGE SCALE GENOMIC DNA]</scope>
    <source>
        <strain evidence="10 11">ATCC 50062</strain>
    </source>
</reference>
<evidence type="ECO:0000256" key="6">
    <source>
        <dbReference type="ARBA" id="ARBA00022989"/>
    </source>
</evidence>
<keyword evidence="11" id="KW-1185">Reference proteome</keyword>